<keyword evidence="1" id="KW-0812">Transmembrane</keyword>
<keyword evidence="1" id="KW-1133">Transmembrane helix</keyword>
<dbReference type="RefSeq" id="WP_258389371.1">
    <property type="nucleotide sequence ID" value="NZ_CP091430.1"/>
</dbReference>
<keyword evidence="3" id="KW-1185">Reference proteome</keyword>
<dbReference type="EMBL" id="CP091430">
    <property type="protein sequence ID" value="UVI33317.1"/>
    <property type="molecule type" value="Genomic_DNA"/>
</dbReference>
<reference evidence="2" key="1">
    <citation type="submission" date="2022-01" db="EMBL/GenBank/DDBJ databases">
        <title>Paenibacillus spongiae sp. nov., isolated from marine sponge.</title>
        <authorList>
            <person name="Li Z."/>
            <person name="Zhang M."/>
        </authorList>
    </citation>
    <scope>NUCLEOTIDE SEQUENCE</scope>
    <source>
        <strain evidence="2">PHS-Z3</strain>
    </source>
</reference>
<protein>
    <submittedName>
        <fullName evidence="2">Uncharacterized protein</fullName>
    </submittedName>
</protein>
<proteinExistence type="predicted"/>
<accession>A0ABY5SH54</accession>
<dbReference type="Proteomes" id="UP001057877">
    <property type="component" value="Chromosome"/>
</dbReference>
<gene>
    <name evidence="2" type="ORF">L1F29_16370</name>
</gene>
<sequence>MASFGLMILTVLILLVMIFFHAAVFLDFFRPSVLQVQLLGVHVTLLGVLIVLAFDEFSGFGFTIGLAGLITGLIGSFREPNETKSNHS</sequence>
<organism evidence="2 3">
    <name type="scientific">Paenibacillus spongiae</name>
    <dbReference type="NCBI Taxonomy" id="2909671"/>
    <lineage>
        <taxon>Bacteria</taxon>
        <taxon>Bacillati</taxon>
        <taxon>Bacillota</taxon>
        <taxon>Bacilli</taxon>
        <taxon>Bacillales</taxon>
        <taxon>Paenibacillaceae</taxon>
        <taxon>Paenibacillus</taxon>
    </lineage>
</organism>
<feature type="transmembrane region" description="Helical" evidence="1">
    <location>
        <begin position="6"/>
        <end position="29"/>
    </location>
</feature>
<keyword evidence="1" id="KW-0472">Membrane</keyword>
<name>A0ABY5SH54_9BACL</name>
<evidence type="ECO:0000313" key="3">
    <source>
        <dbReference type="Proteomes" id="UP001057877"/>
    </source>
</evidence>
<feature type="transmembrane region" description="Helical" evidence="1">
    <location>
        <begin position="60"/>
        <end position="77"/>
    </location>
</feature>
<feature type="transmembrane region" description="Helical" evidence="1">
    <location>
        <begin position="36"/>
        <end position="54"/>
    </location>
</feature>
<evidence type="ECO:0000256" key="1">
    <source>
        <dbReference type="SAM" id="Phobius"/>
    </source>
</evidence>
<evidence type="ECO:0000313" key="2">
    <source>
        <dbReference type="EMBL" id="UVI33317.1"/>
    </source>
</evidence>